<feature type="region of interest" description="Disordered" evidence="1">
    <location>
        <begin position="113"/>
        <end position="204"/>
    </location>
</feature>
<sequence length="714" mass="78244">MTERYQGWSVPGLYSDGHDDSKSRPEQRSFHSGFTAINQQHQQNTSQLTIGEVGASSHADVLVHADADADFHVDIDISHAAKHPIVAQYLGIGLDDAHVSRLERQATTINKMRPYAATADSTSSASKQAKETAKKRSVSAPQPKPAKKTKRARSDEGHATESASASKTTTRSKKKRLSAPSTKGNTDNFIHYDSGRQREDLPNNPFALSEQTAQKLSAWRFQPLFSTSALIEATAQPDADNGHQIDSQPAWTSRAVTTVHPSVRAPSNIISASDTSRATNPWSSLTSSAARTATPAASQPPVCTFTSESHSLLSHVTSSDVIKDSQGFGHSIYRSAPRSSSSNRLTISKPSPEPQAALTPPRPPPTSGHHVLETIFEESAPSSVERAREVPNHVPESSIAPISDCTEPSSTGAVDTDDPFEDDLFNDLDDADLLDFEISSEVTNLAPKQVIRSELDPDIINLVSDDEWNILEDEEIAFLDLTDDVAHERPASTAKIRDRSKVHPTGSTINDDNHETPIIQSECTPSQQEQVSPQLHTITAAEATEDYLNAILHPPIIRPPFPKPIRDRSPLVGVSASLVLKTCFRIGECLNVGCTFARKSNTQSSDTILIELYAKVISSHRDTNSVTQHFVLADLFHERRGPFLNAMCETWKGSELWEYDCGRFLCADVGGEKKICRAVGRMKREGGKWRFVVLNIWQATWEDVEFVRGIICGV</sequence>
<dbReference type="OrthoDB" id="5397183at2759"/>
<feature type="compositionally biased region" description="Low complexity" evidence="1">
    <location>
        <begin position="160"/>
        <end position="169"/>
    </location>
</feature>
<accession>A0A4Z1NFL8</accession>
<dbReference type="EMBL" id="SNSC02000028">
    <property type="protein sequence ID" value="TID13225.1"/>
    <property type="molecule type" value="Genomic_DNA"/>
</dbReference>
<evidence type="ECO:0000313" key="3">
    <source>
        <dbReference type="Proteomes" id="UP000298493"/>
    </source>
</evidence>
<evidence type="ECO:0000313" key="2">
    <source>
        <dbReference type="EMBL" id="TID13225.1"/>
    </source>
</evidence>
<organism evidence="2 3">
    <name type="scientific">Venturia nashicola</name>
    <dbReference type="NCBI Taxonomy" id="86259"/>
    <lineage>
        <taxon>Eukaryota</taxon>
        <taxon>Fungi</taxon>
        <taxon>Dikarya</taxon>
        <taxon>Ascomycota</taxon>
        <taxon>Pezizomycotina</taxon>
        <taxon>Dothideomycetes</taxon>
        <taxon>Pleosporomycetidae</taxon>
        <taxon>Venturiales</taxon>
        <taxon>Venturiaceae</taxon>
        <taxon>Venturia</taxon>
    </lineage>
</organism>
<evidence type="ECO:0000256" key="1">
    <source>
        <dbReference type="SAM" id="MobiDB-lite"/>
    </source>
</evidence>
<keyword evidence="3" id="KW-1185">Reference proteome</keyword>
<comment type="caution">
    <text evidence="2">The sequence shown here is derived from an EMBL/GenBank/DDBJ whole genome shotgun (WGS) entry which is preliminary data.</text>
</comment>
<reference evidence="2 3" key="1">
    <citation type="submission" date="2019-04" db="EMBL/GenBank/DDBJ databases">
        <title>High contiguity whole genome sequence and gene annotation resource for two Venturia nashicola isolates.</title>
        <authorList>
            <person name="Prokchorchik M."/>
            <person name="Won K."/>
            <person name="Lee Y."/>
            <person name="Choi E.D."/>
            <person name="Segonzac C."/>
            <person name="Sohn K.H."/>
        </authorList>
    </citation>
    <scope>NUCLEOTIDE SEQUENCE [LARGE SCALE GENOMIC DNA]</scope>
    <source>
        <strain evidence="2 3">PRI2</strain>
    </source>
</reference>
<name>A0A4Z1NFL8_9PEZI</name>
<feature type="compositionally biased region" description="Low complexity" evidence="1">
    <location>
        <begin position="283"/>
        <end position="301"/>
    </location>
</feature>
<feature type="compositionally biased region" description="Basic and acidic residues" evidence="1">
    <location>
        <begin position="16"/>
        <end position="29"/>
    </location>
</feature>
<feature type="region of interest" description="Disordered" evidence="1">
    <location>
        <begin position="273"/>
        <end position="304"/>
    </location>
</feature>
<feature type="compositionally biased region" description="Low complexity" evidence="1">
    <location>
        <begin position="332"/>
        <end position="344"/>
    </location>
</feature>
<dbReference type="AlphaFoldDB" id="A0A4Z1NFL8"/>
<feature type="compositionally biased region" description="Basic and acidic residues" evidence="1">
    <location>
        <begin position="490"/>
        <end position="501"/>
    </location>
</feature>
<feature type="compositionally biased region" description="Low complexity" evidence="1">
    <location>
        <begin position="116"/>
        <end position="126"/>
    </location>
</feature>
<dbReference type="Proteomes" id="UP000298493">
    <property type="component" value="Unassembled WGS sequence"/>
</dbReference>
<feature type="region of interest" description="Disordered" evidence="1">
    <location>
        <begin position="1"/>
        <end position="29"/>
    </location>
</feature>
<feature type="compositionally biased region" description="Polar residues" evidence="1">
    <location>
        <begin position="273"/>
        <end position="282"/>
    </location>
</feature>
<protein>
    <submittedName>
        <fullName evidence="2">Uncharacterized protein</fullName>
    </submittedName>
</protein>
<feature type="region of interest" description="Disordered" evidence="1">
    <location>
        <begin position="332"/>
        <end position="420"/>
    </location>
</feature>
<gene>
    <name evidence="2" type="ORF">E6O75_ATG10298</name>
</gene>
<feature type="region of interest" description="Disordered" evidence="1">
    <location>
        <begin position="490"/>
        <end position="515"/>
    </location>
</feature>
<proteinExistence type="predicted"/>